<dbReference type="SMART" id="SM00512">
    <property type="entry name" value="Skp1"/>
    <property type="match status" value="1"/>
</dbReference>
<dbReference type="InterPro" id="IPR036296">
    <property type="entry name" value="SKP1-like_dim_sf"/>
</dbReference>
<comment type="caution">
    <text evidence="5">The sequence shown here is derived from an EMBL/GenBank/DDBJ whole genome shotgun (WGS) entry which is preliminary data.</text>
</comment>
<dbReference type="Pfam" id="PF03931">
    <property type="entry name" value="Skp1_POZ"/>
    <property type="match status" value="1"/>
</dbReference>
<dbReference type="InterPro" id="IPR016073">
    <property type="entry name" value="Skp1_comp_POZ"/>
</dbReference>
<reference evidence="5" key="1">
    <citation type="submission" date="2022-04" db="EMBL/GenBank/DDBJ databases">
        <title>A functionally conserved STORR gene fusion in Papaver species that diverged 16.8 million years ago.</title>
        <authorList>
            <person name="Catania T."/>
        </authorList>
    </citation>
    <scope>NUCLEOTIDE SEQUENCE</scope>
    <source>
        <strain evidence="5">S-188037</strain>
    </source>
</reference>
<dbReference type="PANTHER" id="PTHR11165">
    <property type="entry name" value="SKP1"/>
    <property type="match status" value="1"/>
</dbReference>
<gene>
    <name evidence="5" type="ORF">MKW98_004118</name>
</gene>
<dbReference type="EMBL" id="JAJJMB010007553">
    <property type="protein sequence ID" value="KAI3929964.1"/>
    <property type="molecule type" value="Genomic_DNA"/>
</dbReference>
<keyword evidence="3" id="KW-0833">Ubl conjugation pathway</keyword>
<dbReference type="GO" id="GO:0009867">
    <property type="term" value="P:jasmonic acid mediated signaling pathway"/>
    <property type="evidence" value="ECO:0007669"/>
    <property type="project" value="UniProtKB-ARBA"/>
</dbReference>
<dbReference type="Gene3D" id="3.30.710.10">
    <property type="entry name" value="Potassium Channel Kv1.1, Chain A"/>
    <property type="match status" value="1"/>
</dbReference>
<evidence type="ECO:0000313" key="5">
    <source>
        <dbReference type="EMBL" id="KAI3929964.1"/>
    </source>
</evidence>
<dbReference type="InterPro" id="IPR016897">
    <property type="entry name" value="SKP1"/>
</dbReference>
<dbReference type="InterPro" id="IPR011333">
    <property type="entry name" value="SKP1/BTB/POZ_sf"/>
</dbReference>
<protein>
    <recommendedName>
        <fullName evidence="4">SKP1 component POZ domain-containing protein</fullName>
    </recommendedName>
</protein>
<comment type="similarity">
    <text evidence="2">Belongs to the SKP1 family.</text>
</comment>
<dbReference type="InterPro" id="IPR001232">
    <property type="entry name" value="SKP1-like"/>
</dbReference>
<proteinExistence type="inferred from homology"/>
<accession>A0AAD4XP97</accession>
<dbReference type="Proteomes" id="UP001202328">
    <property type="component" value="Unassembled WGS sequence"/>
</dbReference>
<dbReference type="SUPFAM" id="SSF54695">
    <property type="entry name" value="POZ domain"/>
    <property type="match status" value="1"/>
</dbReference>
<organism evidence="5 6">
    <name type="scientific">Papaver atlanticum</name>
    <dbReference type="NCBI Taxonomy" id="357466"/>
    <lineage>
        <taxon>Eukaryota</taxon>
        <taxon>Viridiplantae</taxon>
        <taxon>Streptophyta</taxon>
        <taxon>Embryophyta</taxon>
        <taxon>Tracheophyta</taxon>
        <taxon>Spermatophyta</taxon>
        <taxon>Magnoliopsida</taxon>
        <taxon>Ranunculales</taxon>
        <taxon>Papaveraceae</taxon>
        <taxon>Papaveroideae</taxon>
        <taxon>Papaver</taxon>
    </lineage>
</organism>
<evidence type="ECO:0000256" key="3">
    <source>
        <dbReference type="ARBA" id="ARBA00022786"/>
    </source>
</evidence>
<dbReference type="SUPFAM" id="SSF81382">
    <property type="entry name" value="Skp1 dimerisation domain-like"/>
    <property type="match status" value="1"/>
</dbReference>
<dbReference type="GO" id="GO:0006511">
    <property type="term" value="P:ubiquitin-dependent protein catabolic process"/>
    <property type="evidence" value="ECO:0007669"/>
    <property type="project" value="InterPro"/>
</dbReference>
<evidence type="ECO:0000256" key="1">
    <source>
        <dbReference type="ARBA" id="ARBA00004906"/>
    </source>
</evidence>
<keyword evidence="6" id="KW-1185">Reference proteome</keyword>
<evidence type="ECO:0000259" key="4">
    <source>
        <dbReference type="Pfam" id="PF03931"/>
    </source>
</evidence>
<evidence type="ECO:0000313" key="6">
    <source>
        <dbReference type="Proteomes" id="UP001202328"/>
    </source>
</evidence>
<name>A0AAD4XP97_9MAGN</name>
<sequence>MSPPNTIITLKSSDGQTFDIEETTVLQSRTLTTMTNILIPVNNVRGNILTKVIEYCTKHADNEYYYCSDEEEMKNWDAYFLNIPDLVDLLLWKMADMIHGKTLDEIHILFPGMFAKRVEKEEDED</sequence>
<feature type="domain" description="SKP1 component POZ" evidence="4">
    <location>
        <begin position="7"/>
        <end position="60"/>
    </location>
</feature>
<comment type="pathway">
    <text evidence="1">Protein modification; protein ubiquitination.</text>
</comment>
<evidence type="ECO:0000256" key="2">
    <source>
        <dbReference type="ARBA" id="ARBA00009993"/>
    </source>
</evidence>
<dbReference type="AlphaFoldDB" id="A0AAD4XP97"/>